<dbReference type="OrthoDB" id="9802672at2"/>
<dbReference type="PROSITE" id="PS01300">
    <property type="entry name" value="RECR"/>
    <property type="match status" value="1"/>
</dbReference>
<comment type="function">
    <text evidence="1">May play a role in DNA repair. It seems to be involved in an RecBC-independent recombinational process of DNA repair. It may act with RecF and RecO.</text>
</comment>
<keyword evidence="1" id="KW-0234">DNA repair</keyword>
<feature type="zinc finger region" description="C4-type" evidence="1">
    <location>
        <begin position="54"/>
        <end position="69"/>
    </location>
</feature>
<dbReference type="InterPro" id="IPR023627">
    <property type="entry name" value="Rcmb_RecR"/>
</dbReference>
<dbReference type="InterPro" id="IPR015967">
    <property type="entry name" value="Rcmb_RecR_Znf"/>
</dbReference>
<dbReference type="SUPFAM" id="SSF111304">
    <property type="entry name" value="Recombination protein RecR"/>
    <property type="match status" value="1"/>
</dbReference>
<dbReference type="HAMAP" id="MF_00017">
    <property type="entry name" value="RecR"/>
    <property type="match status" value="1"/>
</dbReference>
<keyword evidence="3" id="KW-1185">Reference proteome</keyword>
<dbReference type="NCBIfam" id="TIGR00615">
    <property type="entry name" value="recR"/>
    <property type="match status" value="1"/>
</dbReference>
<dbReference type="GO" id="GO:0006310">
    <property type="term" value="P:DNA recombination"/>
    <property type="evidence" value="ECO:0007669"/>
    <property type="project" value="UniProtKB-UniRule"/>
</dbReference>
<evidence type="ECO:0000313" key="2">
    <source>
        <dbReference type="EMBL" id="ATZ16721.1"/>
    </source>
</evidence>
<dbReference type="InterPro" id="IPR006171">
    <property type="entry name" value="TOPRIM_dom"/>
</dbReference>
<accession>A0A2K8NVE8</accession>
<protein>
    <recommendedName>
        <fullName evidence="1">Recombination protein RecR</fullName>
    </recommendedName>
</protein>
<comment type="similarity">
    <text evidence="1">Belongs to the RecR family.</text>
</comment>
<dbReference type="Pfam" id="PF13662">
    <property type="entry name" value="Toprim_4"/>
    <property type="match status" value="1"/>
</dbReference>
<dbReference type="CDD" id="cd01025">
    <property type="entry name" value="TOPRIM_recR"/>
    <property type="match status" value="1"/>
</dbReference>
<dbReference type="EMBL" id="CP024962">
    <property type="protein sequence ID" value="ATZ16721.1"/>
    <property type="molecule type" value="Genomic_DNA"/>
</dbReference>
<keyword evidence="1" id="KW-0479">Metal-binding</keyword>
<reference evidence="2 3" key="1">
    <citation type="submission" date="2017-11" db="EMBL/GenBank/DDBJ databases">
        <title>Genome sequence of Entomoplasma freundtii BARC 318 (ATCC 51999).</title>
        <authorList>
            <person name="Lo W.-S."/>
            <person name="Gasparich G.E."/>
            <person name="Kuo C.-H."/>
        </authorList>
    </citation>
    <scope>NUCLEOTIDE SEQUENCE [LARGE SCALE GENOMIC DNA]</scope>
    <source>
        <strain evidence="2 3">BARC 318</strain>
    </source>
</reference>
<gene>
    <name evidence="1 2" type="primary">recR</name>
    <name evidence="2" type="ORF">EFREU_v1c07010</name>
</gene>
<dbReference type="KEGG" id="efr:EFREU_v1c07010"/>
<evidence type="ECO:0000256" key="1">
    <source>
        <dbReference type="HAMAP-Rule" id="MF_00017"/>
    </source>
</evidence>
<dbReference type="SMART" id="SM00493">
    <property type="entry name" value="TOPRIM"/>
    <property type="match status" value="1"/>
</dbReference>
<dbReference type="PANTHER" id="PTHR30446:SF0">
    <property type="entry name" value="RECOMBINATION PROTEIN RECR"/>
    <property type="match status" value="1"/>
</dbReference>
<name>A0A2K8NVE8_9MOLU</name>
<proteinExistence type="inferred from homology"/>
<keyword evidence="1" id="KW-0862">Zinc</keyword>
<dbReference type="Gene3D" id="3.30.60.80">
    <property type="match status" value="1"/>
</dbReference>
<dbReference type="AlphaFoldDB" id="A0A2K8NVE8"/>
<sequence length="196" mass="22067">MKIEIDEIISNLSKFKGLTKKNSERLVVDLIEHPDKVEALQREIRKVQTLFHICPICYGLTINEQCEICANPSRNQKIVCVVSSIMDMLNIEKFQKYKGVYAVLGGEINVQKGMTPDKLAIDSLLHRLKTGDEVILALNATFEGEVTANYIAKLLQTKKVKITRIAKGIPMGGMIDYMDEATLESALINRKKVEED</sequence>
<evidence type="ECO:0000313" key="3">
    <source>
        <dbReference type="Proteomes" id="UP000232222"/>
    </source>
</evidence>
<keyword evidence="1" id="KW-0863">Zinc-finger</keyword>
<dbReference type="Gene3D" id="3.40.1360.10">
    <property type="match status" value="1"/>
</dbReference>
<dbReference type="PROSITE" id="PS50880">
    <property type="entry name" value="TOPRIM"/>
    <property type="match status" value="1"/>
</dbReference>
<dbReference type="Gene3D" id="6.10.250.240">
    <property type="match status" value="1"/>
</dbReference>
<keyword evidence="1" id="KW-0233">DNA recombination</keyword>
<organism evidence="2 3">
    <name type="scientific">Entomoplasma freundtii</name>
    <dbReference type="NCBI Taxonomy" id="74700"/>
    <lineage>
        <taxon>Bacteria</taxon>
        <taxon>Bacillati</taxon>
        <taxon>Mycoplasmatota</taxon>
        <taxon>Mollicutes</taxon>
        <taxon>Entomoplasmatales</taxon>
        <taxon>Entomoplasmataceae</taxon>
        <taxon>Entomoplasma</taxon>
    </lineage>
</organism>
<dbReference type="RefSeq" id="WP_100609796.1">
    <property type="nucleotide sequence ID" value="NZ_CP024962.1"/>
</dbReference>
<keyword evidence="1" id="KW-0227">DNA damage</keyword>
<dbReference type="Proteomes" id="UP000232222">
    <property type="component" value="Chromosome"/>
</dbReference>
<dbReference type="Pfam" id="PF21175">
    <property type="entry name" value="RecR_C"/>
    <property type="match status" value="1"/>
</dbReference>
<dbReference type="GO" id="GO:0003677">
    <property type="term" value="F:DNA binding"/>
    <property type="evidence" value="ECO:0007669"/>
    <property type="project" value="UniProtKB-UniRule"/>
</dbReference>
<dbReference type="GO" id="GO:0008270">
    <property type="term" value="F:zinc ion binding"/>
    <property type="evidence" value="ECO:0007669"/>
    <property type="project" value="UniProtKB-KW"/>
</dbReference>
<dbReference type="InterPro" id="IPR000093">
    <property type="entry name" value="DNA_Rcmb_RecR"/>
</dbReference>
<dbReference type="GO" id="GO:0006281">
    <property type="term" value="P:DNA repair"/>
    <property type="evidence" value="ECO:0007669"/>
    <property type="project" value="UniProtKB-UniRule"/>
</dbReference>
<dbReference type="PANTHER" id="PTHR30446">
    <property type="entry name" value="RECOMBINATION PROTEIN RECR"/>
    <property type="match status" value="1"/>
</dbReference>
<dbReference type="InterPro" id="IPR034137">
    <property type="entry name" value="TOPRIM_RecR"/>
</dbReference>